<organism evidence="1 2">
    <name type="scientific">Brachionus plicatilis</name>
    <name type="common">Marine rotifer</name>
    <name type="synonym">Brachionus muelleri</name>
    <dbReference type="NCBI Taxonomy" id="10195"/>
    <lineage>
        <taxon>Eukaryota</taxon>
        <taxon>Metazoa</taxon>
        <taxon>Spiralia</taxon>
        <taxon>Gnathifera</taxon>
        <taxon>Rotifera</taxon>
        <taxon>Eurotatoria</taxon>
        <taxon>Monogononta</taxon>
        <taxon>Pseudotrocha</taxon>
        <taxon>Ploima</taxon>
        <taxon>Brachionidae</taxon>
        <taxon>Brachionus</taxon>
    </lineage>
</organism>
<reference evidence="1 2" key="1">
    <citation type="journal article" date="2018" name="Sci. Rep.">
        <title>Genomic signatures of local adaptation to the degree of environmental predictability in rotifers.</title>
        <authorList>
            <person name="Franch-Gras L."/>
            <person name="Hahn C."/>
            <person name="Garcia-Roger E.M."/>
            <person name="Carmona M.J."/>
            <person name="Serra M."/>
            <person name="Gomez A."/>
        </authorList>
    </citation>
    <scope>NUCLEOTIDE SEQUENCE [LARGE SCALE GENOMIC DNA]</scope>
    <source>
        <strain evidence="1">HYR1</strain>
    </source>
</reference>
<evidence type="ECO:0000313" key="1">
    <source>
        <dbReference type="EMBL" id="RNA24315.1"/>
    </source>
</evidence>
<protein>
    <submittedName>
        <fullName evidence="1">Uncharacterized protein</fullName>
    </submittedName>
</protein>
<proteinExistence type="predicted"/>
<dbReference type="Proteomes" id="UP000276133">
    <property type="component" value="Unassembled WGS sequence"/>
</dbReference>
<dbReference type="AlphaFoldDB" id="A0A3M7RLW4"/>
<dbReference type="EMBL" id="REGN01003146">
    <property type="protein sequence ID" value="RNA24315.1"/>
    <property type="molecule type" value="Genomic_DNA"/>
</dbReference>
<evidence type="ECO:0000313" key="2">
    <source>
        <dbReference type="Proteomes" id="UP000276133"/>
    </source>
</evidence>
<name>A0A3M7RLW4_BRAPC</name>
<accession>A0A3M7RLW4</accession>
<sequence>MNRLVMVAENQAATRNHPKNIVSQTDKKNISYFLQFTFSYSVFLFKSNVCWNTLWCRDIIKTNDANYHPPFT</sequence>
<comment type="caution">
    <text evidence="1">The sequence shown here is derived from an EMBL/GenBank/DDBJ whole genome shotgun (WGS) entry which is preliminary data.</text>
</comment>
<gene>
    <name evidence="1" type="ORF">BpHYR1_014388</name>
</gene>
<keyword evidence="2" id="KW-1185">Reference proteome</keyword>